<feature type="non-terminal residue" evidence="1">
    <location>
        <position position="1"/>
    </location>
</feature>
<reference evidence="1" key="1">
    <citation type="journal article" date="2019" name="Sci. Rep.">
        <title>Draft genome of Tanacetum cinerariifolium, the natural source of mosquito coil.</title>
        <authorList>
            <person name="Yamashiro T."/>
            <person name="Shiraishi A."/>
            <person name="Satake H."/>
            <person name="Nakayama K."/>
        </authorList>
    </citation>
    <scope>NUCLEOTIDE SEQUENCE</scope>
</reference>
<dbReference type="AlphaFoldDB" id="A0A699XNK0"/>
<dbReference type="EMBL" id="BKCJ011890137">
    <property type="protein sequence ID" value="GFD61359.1"/>
    <property type="molecule type" value="Genomic_DNA"/>
</dbReference>
<organism evidence="1">
    <name type="scientific">Tanacetum cinerariifolium</name>
    <name type="common">Dalmatian daisy</name>
    <name type="synonym">Chrysanthemum cinerariifolium</name>
    <dbReference type="NCBI Taxonomy" id="118510"/>
    <lineage>
        <taxon>Eukaryota</taxon>
        <taxon>Viridiplantae</taxon>
        <taxon>Streptophyta</taxon>
        <taxon>Embryophyta</taxon>
        <taxon>Tracheophyta</taxon>
        <taxon>Spermatophyta</taxon>
        <taxon>Magnoliopsida</taxon>
        <taxon>eudicotyledons</taxon>
        <taxon>Gunneridae</taxon>
        <taxon>Pentapetalae</taxon>
        <taxon>asterids</taxon>
        <taxon>campanulids</taxon>
        <taxon>Asterales</taxon>
        <taxon>Asteraceae</taxon>
        <taxon>Asteroideae</taxon>
        <taxon>Anthemideae</taxon>
        <taxon>Anthemidinae</taxon>
        <taxon>Tanacetum</taxon>
    </lineage>
</organism>
<protein>
    <submittedName>
        <fullName evidence="1">Uncharacterized protein</fullName>
    </submittedName>
</protein>
<gene>
    <name evidence="1" type="ORF">Tci_933328</name>
</gene>
<accession>A0A699XNK0</accession>
<evidence type="ECO:0000313" key="1">
    <source>
        <dbReference type="EMBL" id="GFD61359.1"/>
    </source>
</evidence>
<name>A0A699XNK0_TANCI</name>
<feature type="non-terminal residue" evidence="1">
    <location>
        <position position="78"/>
    </location>
</feature>
<proteinExistence type="predicted"/>
<sequence length="78" mass="8312">ASVTDTGRLDPFAQDGSMRSIMVSSFTPIVGCRKKHLQNYMPPATAAFEDEKFGAYGLPNGSFPALKLKTCVPNASSS</sequence>
<comment type="caution">
    <text evidence="1">The sequence shown here is derived from an EMBL/GenBank/DDBJ whole genome shotgun (WGS) entry which is preliminary data.</text>
</comment>